<dbReference type="Proteomes" id="UP000681341">
    <property type="component" value="Unassembled WGS sequence"/>
</dbReference>
<evidence type="ECO:0000313" key="2">
    <source>
        <dbReference type="Proteomes" id="UP000681341"/>
    </source>
</evidence>
<gene>
    <name evidence="1" type="ORF">J5V16_07305</name>
</gene>
<keyword evidence="2" id="KW-1185">Reference proteome</keyword>
<reference evidence="1 2" key="1">
    <citation type="submission" date="2021-03" db="EMBL/GenBank/DDBJ databases">
        <title>Glycomyces sp. nov., a novel actinomycete isolated from soil.</title>
        <authorList>
            <person name="Yang X."/>
            <person name="Xu X."/>
        </authorList>
    </citation>
    <scope>NUCLEOTIDE SEQUENCE [LARGE SCALE GENOMIC DNA]</scope>
    <source>
        <strain evidence="1 2">NEAU-S30</strain>
    </source>
</reference>
<evidence type="ECO:0000313" key="1">
    <source>
        <dbReference type="EMBL" id="MBO3732626.1"/>
    </source>
</evidence>
<proteinExistence type="predicted"/>
<accession>A0ABS3U2B2</accession>
<name>A0ABS3U2B2_9ACTN</name>
<dbReference type="RefSeq" id="WP_208495411.1">
    <property type="nucleotide sequence ID" value="NZ_JAGFNP010000003.1"/>
</dbReference>
<organism evidence="1 2">
    <name type="scientific">Glycomyces niveus</name>
    <dbReference type="NCBI Taxonomy" id="2820287"/>
    <lineage>
        <taxon>Bacteria</taxon>
        <taxon>Bacillati</taxon>
        <taxon>Actinomycetota</taxon>
        <taxon>Actinomycetes</taxon>
        <taxon>Glycomycetales</taxon>
        <taxon>Glycomycetaceae</taxon>
        <taxon>Glycomyces</taxon>
    </lineage>
</organism>
<protein>
    <recommendedName>
        <fullName evidence="3">Cohesin domain-containing protein</fullName>
    </recommendedName>
</protein>
<sequence length="198" mass="20606">MSVPLGASSNGEAVVLIGYNGDVELRRDGQRVDTVSGIDPLYGFGLDLAESGRYDLSIGGSREPLSGPYAFKSFIDWSFDFDPAAVEPGTEQELVLPAVVLTAPDVVGGSTSNRAQPITLELVDADGDGLEAAAMGLEVSYDGNTWSPVELDADLAVGTATAILHHPADAKHVSVRMTATDAAGVEVVQKTIAAYGLR</sequence>
<comment type="caution">
    <text evidence="1">The sequence shown here is derived from an EMBL/GenBank/DDBJ whole genome shotgun (WGS) entry which is preliminary data.</text>
</comment>
<dbReference type="EMBL" id="JAGFNP010000003">
    <property type="protein sequence ID" value="MBO3732626.1"/>
    <property type="molecule type" value="Genomic_DNA"/>
</dbReference>
<evidence type="ECO:0008006" key="3">
    <source>
        <dbReference type="Google" id="ProtNLM"/>
    </source>
</evidence>